<protein>
    <submittedName>
        <fullName evidence="1">Uncharacterized protein</fullName>
    </submittedName>
</protein>
<dbReference type="RefSeq" id="WP_212519685.1">
    <property type="nucleotide sequence ID" value="NZ_JAGSOH010000059.1"/>
</dbReference>
<reference evidence="1" key="1">
    <citation type="submission" date="2021-04" db="EMBL/GenBank/DDBJ databases">
        <title>Genome based classification of Actinospica acidithermotolerans sp. nov., an actinobacterium isolated from an Indonesian hot spring.</title>
        <authorList>
            <person name="Kusuma A.B."/>
            <person name="Putra K.E."/>
            <person name="Nafisah S."/>
            <person name="Loh J."/>
            <person name="Nouioui I."/>
            <person name="Goodfellow M."/>
        </authorList>
    </citation>
    <scope>NUCLEOTIDE SEQUENCE</scope>
    <source>
        <strain evidence="1">MGRD01-02</strain>
    </source>
</reference>
<evidence type="ECO:0000313" key="2">
    <source>
        <dbReference type="Proteomes" id="UP000676325"/>
    </source>
</evidence>
<sequence length="230" mass="26233">MDGFDDLVSSERRRLEAQAAVERAKSAEEKSRHDAWEREELREWRTAIERMRELFAAAVKRLQQEGVRPLPVLEHRPPPPRPSGLEAVERTVITGYRWQFEAFALDKQCRAYKATAAHPLMAVDRRPEWSIRKRLTDYVLRGRGLDTTRRFAMLRDKSLLRTGLQPADLVLWGAASDRIDLDPAAAVRAGRIHCFGKAEGGTPLLLRTDCQPEPLETFIAKATGRLLAQR</sequence>
<name>A0A941EDQ9_9ACTN</name>
<dbReference type="EMBL" id="JAGSOH010000059">
    <property type="protein sequence ID" value="MBR7828550.1"/>
    <property type="molecule type" value="Genomic_DNA"/>
</dbReference>
<accession>A0A941EDQ9</accession>
<evidence type="ECO:0000313" key="1">
    <source>
        <dbReference type="EMBL" id="MBR7828550.1"/>
    </source>
</evidence>
<dbReference type="Proteomes" id="UP000676325">
    <property type="component" value="Unassembled WGS sequence"/>
</dbReference>
<gene>
    <name evidence="1" type="ORF">KDK95_19720</name>
</gene>
<proteinExistence type="predicted"/>
<organism evidence="1 2">
    <name type="scientific">Actinospica acidithermotolerans</name>
    <dbReference type="NCBI Taxonomy" id="2828514"/>
    <lineage>
        <taxon>Bacteria</taxon>
        <taxon>Bacillati</taxon>
        <taxon>Actinomycetota</taxon>
        <taxon>Actinomycetes</taxon>
        <taxon>Catenulisporales</taxon>
        <taxon>Actinospicaceae</taxon>
        <taxon>Actinospica</taxon>
    </lineage>
</organism>
<dbReference type="AlphaFoldDB" id="A0A941EDQ9"/>
<comment type="caution">
    <text evidence="1">The sequence shown here is derived from an EMBL/GenBank/DDBJ whole genome shotgun (WGS) entry which is preliminary data.</text>
</comment>
<keyword evidence="2" id="KW-1185">Reference proteome</keyword>